<feature type="domain" description="Heat-inducible transcription repressor HrcA C-terminal" evidence="5">
    <location>
        <begin position="114"/>
        <end position="247"/>
    </location>
</feature>
<dbReference type="Proteomes" id="UP000176770">
    <property type="component" value="Unassembled WGS sequence"/>
</dbReference>
<dbReference type="EMBL" id="MHOK01000014">
    <property type="protein sequence ID" value="OGZ61872.1"/>
    <property type="molecule type" value="Genomic_DNA"/>
</dbReference>
<evidence type="ECO:0000256" key="1">
    <source>
        <dbReference type="ARBA" id="ARBA00022491"/>
    </source>
</evidence>
<dbReference type="InterPro" id="IPR029016">
    <property type="entry name" value="GAF-like_dom_sf"/>
</dbReference>
<accession>A0A1G2HH99</accession>
<dbReference type="GO" id="GO:0003677">
    <property type="term" value="F:DNA binding"/>
    <property type="evidence" value="ECO:0007669"/>
    <property type="project" value="InterPro"/>
</dbReference>
<evidence type="ECO:0000313" key="6">
    <source>
        <dbReference type="EMBL" id="OGZ61872.1"/>
    </source>
</evidence>
<evidence type="ECO:0000259" key="5">
    <source>
        <dbReference type="Pfam" id="PF01628"/>
    </source>
</evidence>
<evidence type="ECO:0000256" key="3">
    <source>
        <dbReference type="ARBA" id="ARBA00023016"/>
    </source>
</evidence>
<proteinExistence type="predicted"/>
<dbReference type="Gene3D" id="1.10.10.10">
    <property type="entry name" value="Winged helix-like DNA-binding domain superfamily/Winged helix DNA-binding domain"/>
    <property type="match status" value="1"/>
</dbReference>
<dbReference type="GO" id="GO:0045892">
    <property type="term" value="P:negative regulation of DNA-templated transcription"/>
    <property type="evidence" value="ECO:0007669"/>
    <property type="project" value="TreeGrafter"/>
</dbReference>
<name>A0A1G2HH99_9BACT</name>
<protein>
    <recommendedName>
        <fullName evidence="5">Heat-inducible transcription repressor HrcA C-terminal domain-containing protein</fullName>
    </recommendedName>
</protein>
<keyword evidence="4" id="KW-0804">Transcription</keyword>
<comment type="caution">
    <text evidence="6">The sequence shown here is derived from an EMBL/GenBank/DDBJ whole genome shotgun (WGS) entry which is preliminary data.</text>
</comment>
<dbReference type="InterPro" id="IPR036390">
    <property type="entry name" value="WH_DNA-bd_sf"/>
</dbReference>
<keyword evidence="3" id="KW-0346">Stress response</keyword>
<gene>
    <name evidence="6" type="ORF">A3F94_02115</name>
</gene>
<dbReference type="AlphaFoldDB" id="A0A1G2HH99"/>
<reference evidence="6 7" key="1">
    <citation type="journal article" date="2016" name="Nat. Commun.">
        <title>Thousands of microbial genomes shed light on interconnected biogeochemical processes in an aquifer system.</title>
        <authorList>
            <person name="Anantharaman K."/>
            <person name="Brown C.T."/>
            <person name="Hug L.A."/>
            <person name="Sharon I."/>
            <person name="Castelle C.J."/>
            <person name="Probst A.J."/>
            <person name="Thomas B.C."/>
            <person name="Singh A."/>
            <person name="Wilkins M.J."/>
            <person name="Karaoz U."/>
            <person name="Brodie E.L."/>
            <person name="Williams K.H."/>
            <person name="Hubbard S.S."/>
            <person name="Banfield J.F."/>
        </authorList>
    </citation>
    <scope>NUCLEOTIDE SEQUENCE [LARGE SCALE GENOMIC DNA]</scope>
</reference>
<evidence type="ECO:0000256" key="2">
    <source>
        <dbReference type="ARBA" id="ARBA00023015"/>
    </source>
</evidence>
<evidence type="ECO:0000313" key="7">
    <source>
        <dbReference type="Proteomes" id="UP000176770"/>
    </source>
</evidence>
<dbReference type="InterPro" id="IPR021153">
    <property type="entry name" value="HrcA_C"/>
</dbReference>
<sequence length="262" mass="30269">MGVLILIEYTTMIQEFNKSERNERILLDIVEWYVEVAQPVSSSELLDIYKYDLSSATLRNIMFQLNEAGYLVQPHTSAGRIPTAKAYKFYVEKVRFGAQRPKKKQSQKKEKVSSNLRSQLQRVISSSPNEVARILSQYLADVTHSMAFGGVVGVNSFYREGLRYLLDEPEFLTAKNIKSLVEYIDSLESRLDKLYTSIQDDIRIFIGEERKRMQETPFSLMAFTQELPNHERAVFGIVGPIRMQYSRNLDVLNEIRGYLNSN</sequence>
<dbReference type="SUPFAM" id="SSF55781">
    <property type="entry name" value="GAF domain-like"/>
    <property type="match status" value="1"/>
</dbReference>
<dbReference type="STRING" id="1802165.A3F94_02115"/>
<dbReference type="InterPro" id="IPR036388">
    <property type="entry name" value="WH-like_DNA-bd_sf"/>
</dbReference>
<dbReference type="Pfam" id="PF01628">
    <property type="entry name" value="HrcA"/>
    <property type="match status" value="1"/>
</dbReference>
<dbReference type="PANTHER" id="PTHR34824">
    <property type="entry name" value="HEAT-INDUCIBLE TRANSCRIPTION REPRESSOR HRCA"/>
    <property type="match status" value="1"/>
</dbReference>
<dbReference type="Gene3D" id="3.30.450.40">
    <property type="match status" value="1"/>
</dbReference>
<organism evidence="6 7">
    <name type="scientific">Candidatus Spechtbacteria bacterium RIFCSPLOWO2_12_FULL_38_22</name>
    <dbReference type="NCBI Taxonomy" id="1802165"/>
    <lineage>
        <taxon>Bacteria</taxon>
        <taxon>Candidatus Spechtiibacteriota</taxon>
    </lineage>
</organism>
<keyword evidence="2" id="KW-0805">Transcription regulation</keyword>
<dbReference type="PANTHER" id="PTHR34824:SF1">
    <property type="entry name" value="HEAT-INDUCIBLE TRANSCRIPTION REPRESSOR HRCA"/>
    <property type="match status" value="1"/>
</dbReference>
<dbReference type="InterPro" id="IPR002571">
    <property type="entry name" value="HrcA"/>
</dbReference>
<keyword evidence="1" id="KW-0678">Repressor</keyword>
<dbReference type="SUPFAM" id="SSF46785">
    <property type="entry name" value="Winged helix' DNA-binding domain"/>
    <property type="match status" value="1"/>
</dbReference>
<evidence type="ECO:0000256" key="4">
    <source>
        <dbReference type="ARBA" id="ARBA00023163"/>
    </source>
</evidence>